<comment type="caution">
    <text evidence="1">The sequence shown here is derived from an EMBL/GenBank/DDBJ whole genome shotgun (WGS) entry which is preliminary data.</text>
</comment>
<proteinExistence type="predicted"/>
<gene>
    <name evidence="1" type="ORF">BTJ68_06476</name>
</gene>
<dbReference type="EMBL" id="MUNK01000074">
    <property type="protein sequence ID" value="OTA33528.1"/>
    <property type="molecule type" value="Genomic_DNA"/>
</dbReference>
<keyword evidence="2" id="KW-1185">Reference proteome</keyword>
<organism evidence="1 2">
    <name type="scientific">Hortaea werneckii EXF-2000</name>
    <dbReference type="NCBI Taxonomy" id="1157616"/>
    <lineage>
        <taxon>Eukaryota</taxon>
        <taxon>Fungi</taxon>
        <taxon>Dikarya</taxon>
        <taxon>Ascomycota</taxon>
        <taxon>Pezizomycotina</taxon>
        <taxon>Dothideomycetes</taxon>
        <taxon>Dothideomycetidae</taxon>
        <taxon>Mycosphaerellales</taxon>
        <taxon>Teratosphaeriaceae</taxon>
        <taxon>Hortaea</taxon>
    </lineage>
</organism>
<evidence type="ECO:0000313" key="1">
    <source>
        <dbReference type="EMBL" id="OTA33528.1"/>
    </source>
</evidence>
<evidence type="ECO:0000313" key="2">
    <source>
        <dbReference type="Proteomes" id="UP000194280"/>
    </source>
</evidence>
<dbReference type="VEuPathDB" id="FungiDB:BTJ68_06476"/>
<dbReference type="InParanoid" id="A0A1Z5TC26"/>
<sequence>MEESFAFICASCKTGSRSKLGLLGTVLGERFTVWCALAPVFFNLKFSVMKNVLLDIIIGKVSSSLRASSS</sequence>
<protein>
    <submittedName>
        <fullName evidence="1">Uncharacterized protein</fullName>
    </submittedName>
</protein>
<name>A0A1Z5TC26_HORWE</name>
<accession>A0A1Z5TC26</accession>
<dbReference type="Proteomes" id="UP000194280">
    <property type="component" value="Unassembled WGS sequence"/>
</dbReference>
<reference evidence="1 2" key="1">
    <citation type="submission" date="2017-01" db="EMBL/GenBank/DDBJ databases">
        <title>The recent genome duplication of the halophilic yeast Hortaea werneckii: insights from long-read sequencing.</title>
        <authorList>
            <person name="Sinha S."/>
            <person name="Flibotte S."/>
            <person name="Neira M."/>
            <person name="Lenassi M."/>
            <person name="Gostincar C."/>
            <person name="Stajich J.E."/>
            <person name="Nislow C.E."/>
        </authorList>
    </citation>
    <scope>NUCLEOTIDE SEQUENCE [LARGE SCALE GENOMIC DNA]</scope>
    <source>
        <strain evidence="1 2">EXF-2000</strain>
    </source>
</reference>
<dbReference type="AlphaFoldDB" id="A0A1Z5TC26"/>